<dbReference type="InterPro" id="IPR006860">
    <property type="entry name" value="FecR"/>
</dbReference>
<proteinExistence type="predicted"/>
<name>A0ABY4I5I7_CHIFI</name>
<feature type="domain" description="FecR protein" evidence="2">
    <location>
        <begin position="106"/>
        <end position="200"/>
    </location>
</feature>
<evidence type="ECO:0000259" key="2">
    <source>
        <dbReference type="Pfam" id="PF04773"/>
    </source>
</evidence>
<dbReference type="Gene3D" id="2.60.120.1440">
    <property type="match status" value="1"/>
</dbReference>
<feature type="transmembrane region" description="Helical" evidence="1">
    <location>
        <begin position="68"/>
        <end position="89"/>
    </location>
</feature>
<dbReference type="PANTHER" id="PTHR30273:SF2">
    <property type="entry name" value="PROTEIN FECR"/>
    <property type="match status" value="1"/>
</dbReference>
<keyword evidence="1" id="KW-1133">Transmembrane helix</keyword>
<dbReference type="Gene3D" id="3.55.50.30">
    <property type="match status" value="1"/>
</dbReference>
<evidence type="ECO:0000259" key="3">
    <source>
        <dbReference type="Pfam" id="PF16344"/>
    </source>
</evidence>
<accession>A0ABY4I5I7</accession>
<sequence length="321" mass="36024">MEINAQLLDKYFKGLCTDEEAAIVAAYLERDVTPEADEYFLQASEDVSDVPVVPMTAPQKKGKSVSHLLPVFGAAAALLILLSVLSWLWTTQRREKGVKMALLTDTIVNNTNTVRLVHMTDGSNIWLNANSSIVYNRQYNGVNRDIWLQGEAYFDVSKQVAPFRVHTASLVTTVLGTSFNISTDNRANGAIQISLVTGKVAVSHMLKGNPFRHILKPGEMIEYIEGVQPGEPHAFNSNVVLGWKNYKLVFDKTTLEDAFTMLENRYNCKITIKEKKLLKKEISGVFNSTQSIKSILKTLSYVHRFSYECGADTNHYIIKRK</sequence>
<dbReference type="Proteomes" id="UP000830198">
    <property type="component" value="Chromosome"/>
</dbReference>
<dbReference type="PANTHER" id="PTHR30273">
    <property type="entry name" value="PERIPLASMIC SIGNAL SENSOR AND SIGMA FACTOR ACTIVATOR FECR-RELATED"/>
    <property type="match status" value="1"/>
</dbReference>
<keyword evidence="1" id="KW-0812">Transmembrane</keyword>
<dbReference type="Pfam" id="PF16344">
    <property type="entry name" value="FecR_C"/>
    <property type="match status" value="1"/>
</dbReference>
<evidence type="ECO:0000256" key="1">
    <source>
        <dbReference type="SAM" id="Phobius"/>
    </source>
</evidence>
<keyword evidence="5" id="KW-1185">Reference proteome</keyword>
<gene>
    <name evidence="4" type="ORF">MYF79_08660</name>
</gene>
<reference evidence="4 5" key="1">
    <citation type="submission" date="2022-04" db="EMBL/GenBank/DDBJ databases">
        <title>The arsenic-methylating capacity of Chitinophaga filiformis YT5 during chitin decomposition.</title>
        <authorList>
            <person name="Chen G."/>
            <person name="Liang Y."/>
        </authorList>
    </citation>
    <scope>NUCLEOTIDE SEQUENCE [LARGE SCALE GENOMIC DNA]</scope>
    <source>
        <strain evidence="4 5">YT5</strain>
    </source>
</reference>
<protein>
    <submittedName>
        <fullName evidence="4">DUF4974 domain-containing protein</fullName>
    </submittedName>
</protein>
<dbReference type="PIRSF" id="PIRSF018266">
    <property type="entry name" value="FecR"/>
    <property type="match status" value="1"/>
</dbReference>
<dbReference type="InterPro" id="IPR012373">
    <property type="entry name" value="Ferrdict_sens_TM"/>
</dbReference>
<evidence type="ECO:0000313" key="5">
    <source>
        <dbReference type="Proteomes" id="UP000830198"/>
    </source>
</evidence>
<organism evidence="4 5">
    <name type="scientific">Chitinophaga filiformis</name>
    <name type="common">Myxococcus filiformis</name>
    <name type="synonym">Flexibacter filiformis</name>
    <dbReference type="NCBI Taxonomy" id="104663"/>
    <lineage>
        <taxon>Bacteria</taxon>
        <taxon>Pseudomonadati</taxon>
        <taxon>Bacteroidota</taxon>
        <taxon>Chitinophagia</taxon>
        <taxon>Chitinophagales</taxon>
        <taxon>Chitinophagaceae</taxon>
        <taxon>Chitinophaga</taxon>
    </lineage>
</organism>
<keyword evidence="1" id="KW-0472">Membrane</keyword>
<dbReference type="InterPro" id="IPR032508">
    <property type="entry name" value="FecR_C"/>
</dbReference>
<dbReference type="Pfam" id="PF04773">
    <property type="entry name" value="FecR"/>
    <property type="match status" value="1"/>
</dbReference>
<dbReference type="RefSeq" id="WP_247813429.1">
    <property type="nucleotide sequence ID" value="NZ_CP095855.1"/>
</dbReference>
<feature type="domain" description="Protein FecR C-terminal" evidence="3">
    <location>
        <begin position="247"/>
        <end position="311"/>
    </location>
</feature>
<dbReference type="EMBL" id="CP095855">
    <property type="protein sequence ID" value="UPK71347.1"/>
    <property type="molecule type" value="Genomic_DNA"/>
</dbReference>
<evidence type="ECO:0000313" key="4">
    <source>
        <dbReference type="EMBL" id="UPK71347.1"/>
    </source>
</evidence>